<reference evidence="1 2" key="1">
    <citation type="submission" date="2021-07" db="EMBL/GenBank/DDBJ databases">
        <authorList>
            <person name="Palmer J.M."/>
        </authorList>
    </citation>
    <scope>NUCLEOTIDE SEQUENCE [LARGE SCALE GENOMIC DNA]</scope>
    <source>
        <strain evidence="1 2">AT_MEX2019</strain>
        <tissue evidence="1">Muscle</tissue>
    </source>
</reference>
<evidence type="ECO:0000313" key="2">
    <source>
        <dbReference type="Proteomes" id="UP001345963"/>
    </source>
</evidence>
<proteinExistence type="predicted"/>
<name>A0ABU7AET6_9TELE</name>
<comment type="caution">
    <text evidence="1">The sequence shown here is derived from an EMBL/GenBank/DDBJ whole genome shotgun (WGS) entry which is preliminary data.</text>
</comment>
<protein>
    <submittedName>
        <fullName evidence="1">Uncharacterized protein</fullName>
    </submittedName>
</protein>
<sequence length="123" mass="14081">MMFVVSPHRKDCELPWPFCIGHEHNNCCPPLFLFLSVINPQRLLQLASHCLQLHVICLATGQPRFPYSVGNICVCRQHNLASFVPQCAFTVIQCRFYFKFLQFSNVSDQGQPKIISSLKLNLT</sequence>
<keyword evidence="2" id="KW-1185">Reference proteome</keyword>
<organism evidence="1 2">
    <name type="scientific">Ataeniobius toweri</name>
    <dbReference type="NCBI Taxonomy" id="208326"/>
    <lineage>
        <taxon>Eukaryota</taxon>
        <taxon>Metazoa</taxon>
        <taxon>Chordata</taxon>
        <taxon>Craniata</taxon>
        <taxon>Vertebrata</taxon>
        <taxon>Euteleostomi</taxon>
        <taxon>Actinopterygii</taxon>
        <taxon>Neopterygii</taxon>
        <taxon>Teleostei</taxon>
        <taxon>Neoteleostei</taxon>
        <taxon>Acanthomorphata</taxon>
        <taxon>Ovalentaria</taxon>
        <taxon>Atherinomorphae</taxon>
        <taxon>Cyprinodontiformes</taxon>
        <taxon>Goodeidae</taxon>
        <taxon>Ataeniobius</taxon>
    </lineage>
</organism>
<dbReference type="Proteomes" id="UP001345963">
    <property type="component" value="Unassembled WGS sequence"/>
</dbReference>
<accession>A0ABU7AET6</accession>
<gene>
    <name evidence="1" type="ORF">ATANTOWER_007310</name>
</gene>
<dbReference type="EMBL" id="JAHUTI010011681">
    <property type="protein sequence ID" value="MED6236311.1"/>
    <property type="molecule type" value="Genomic_DNA"/>
</dbReference>
<evidence type="ECO:0000313" key="1">
    <source>
        <dbReference type="EMBL" id="MED6236311.1"/>
    </source>
</evidence>